<sequence length="332" mass="36070">MSARLRVGVLGCSDVAWRRTLPALQAAPRVELVAVASRDSAKAQRFASNFSCVATTYSDLLDRDDIDAVYMPLPPALHLPWGAKVLSAGKHLLSEKPLASSAAEARQLLQRARENGVLLRENFTFLHHPQHESVRKLMASGRLGAVRSFSGAFCFPPLPASDIRYSAHLGGGSLRDAGVYPIRAAQLLFGNDLTLSGSVLRVDPGRGVDLAGQALLVSADGVPITVQFGFQHSYGSFYSVWGSAGRLHLDRAFTPPADWRPVLRIDAEEIALEPEHQFQRAVESFADAVLAGVTVTDTDEARRCADTLRTMELVDQISRQAVRVNETETADE</sequence>
<evidence type="ECO:0000313" key="5">
    <source>
        <dbReference type="EMBL" id="TCO44756.1"/>
    </source>
</evidence>
<feature type="domain" description="Gfo/Idh/MocA-like oxidoreductase N-terminal" evidence="3">
    <location>
        <begin position="5"/>
        <end position="122"/>
    </location>
</feature>
<feature type="domain" description="GFO/IDH/MocA-like oxidoreductase" evidence="4">
    <location>
        <begin position="133"/>
        <end position="247"/>
    </location>
</feature>
<dbReference type="RefSeq" id="WP_132126263.1">
    <property type="nucleotide sequence ID" value="NZ_SLWS01000022.1"/>
</dbReference>
<dbReference type="PANTHER" id="PTHR22604">
    <property type="entry name" value="OXIDOREDUCTASES"/>
    <property type="match status" value="1"/>
</dbReference>
<evidence type="ECO:0000313" key="6">
    <source>
        <dbReference type="Proteomes" id="UP000295680"/>
    </source>
</evidence>
<name>A0A4R2IKF1_9PSEU</name>
<dbReference type="Pfam" id="PF01408">
    <property type="entry name" value="GFO_IDH_MocA"/>
    <property type="match status" value="1"/>
</dbReference>
<comment type="caution">
    <text evidence="5">The sequence shown here is derived from an EMBL/GenBank/DDBJ whole genome shotgun (WGS) entry which is preliminary data.</text>
</comment>
<reference evidence="5 6" key="1">
    <citation type="submission" date="2019-03" db="EMBL/GenBank/DDBJ databases">
        <title>Genomic Encyclopedia of Type Strains, Phase IV (KMG-IV): sequencing the most valuable type-strain genomes for metagenomic binning, comparative biology and taxonomic classification.</title>
        <authorList>
            <person name="Goeker M."/>
        </authorList>
    </citation>
    <scope>NUCLEOTIDE SEQUENCE [LARGE SCALE GENOMIC DNA]</scope>
    <source>
        <strain evidence="5 6">DSM 45934</strain>
    </source>
</reference>
<evidence type="ECO:0000259" key="4">
    <source>
        <dbReference type="Pfam" id="PF22725"/>
    </source>
</evidence>
<keyword evidence="2" id="KW-0560">Oxidoreductase</keyword>
<dbReference type="SUPFAM" id="SSF51735">
    <property type="entry name" value="NAD(P)-binding Rossmann-fold domains"/>
    <property type="match status" value="1"/>
</dbReference>
<dbReference type="GO" id="GO:0016491">
    <property type="term" value="F:oxidoreductase activity"/>
    <property type="evidence" value="ECO:0007669"/>
    <property type="project" value="UniProtKB-KW"/>
</dbReference>
<dbReference type="OrthoDB" id="9815825at2"/>
<dbReference type="InterPro" id="IPR036291">
    <property type="entry name" value="NAD(P)-bd_dom_sf"/>
</dbReference>
<dbReference type="Pfam" id="PF22725">
    <property type="entry name" value="GFO_IDH_MocA_C3"/>
    <property type="match status" value="1"/>
</dbReference>
<dbReference type="EMBL" id="SLWS01000022">
    <property type="protein sequence ID" value="TCO44756.1"/>
    <property type="molecule type" value="Genomic_DNA"/>
</dbReference>
<dbReference type="Gene3D" id="3.30.360.10">
    <property type="entry name" value="Dihydrodipicolinate Reductase, domain 2"/>
    <property type="match status" value="1"/>
</dbReference>
<dbReference type="AlphaFoldDB" id="A0A4R2IKF1"/>
<dbReference type="Proteomes" id="UP000295680">
    <property type="component" value="Unassembled WGS sequence"/>
</dbReference>
<dbReference type="InterPro" id="IPR050984">
    <property type="entry name" value="Gfo/Idh/MocA_domain"/>
</dbReference>
<proteinExistence type="inferred from homology"/>
<dbReference type="GO" id="GO:0000166">
    <property type="term" value="F:nucleotide binding"/>
    <property type="evidence" value="ECO:0007669"/>
    <property type="project" value="InterPro"/>
</dbReference>
<evidence type="ECO:0000256" key="2">
    <source>
        <dbReference type="ARBA" id="ARBA00023002"/>
    </source>
</evidence>
<dbReference type="Gene3D" id="3.40.50.720">
    <property type="entry name" value="NAD(P)-binding Rossmann-like Domain"/>
    <property type="match status" value="1"/>
</dbReference>
<protein>
    <submittedName>
        <fullName evidence="5">Putative dehydrogenase</fullName>
    </submittedName>
</protein>
<evidence type="ECO:0000259" key="3">
    <source>
        <dbReference type="Pfam" id="PF01408"/>
    </source>
</evidence>
<dbReference type="InterPro" id="IPR000683">
    <property type="entry name" value="Gfo/Idh/MocA-like_OxRdtase_N"/>
</dbReference>
<gene>
    <name evidence="5" type="ORF">EV192_1228</name>
</gene>
<accession>A0A4R2IKF1</accession>
<keyword evidence="6" id="KW-1185">Reference proteome</keyword>
<evidence type="ECO:0000256" key="1">
    <source>
        <dbReference type="ARBA" id="ARBA00010928"/>
    </source>
</evidence>
<dbReference type="SUPFAM" id="SSF55347">
    <property type="entry name" value="Glyceraldehyde-3-phosphate dehydrogenase-like, C-terminal domain"/>
    <property type="match status" value="1"/>
</dbReference>
<dbReference type="InterPro" id="IPR055170">
    <property type="entry name" value="GFO_IDH_MocA-like_dom"/>
</dbReference>
<comment type="similarity">
    <text evidence="1">Belongs to the Gfo/Idh/MocA family.</text>
</comment>
<organism evidence="5 6">
    <name type="scientific">Actinocrispum wychmicini</name>
    <dbReference type="NCBI Taxonomy" id="1213861"/>
    <lineage>
        <taxon>Bacteria</taxon>
        <taxon>Bacillati</taxon>
        <taxon>Actinomycetota</taxon>
        <taxon>Actinomycetes</taxon>
        <taxon>Pseudonocardiales</taxon>
        <taxon>Pseudonocardiaceae</taxon>
        <taxon>Actinocrispum</taxon>
    </lineage>
</organism>
<dbReference type="PANTHER" id="PTHR22604:SF105">
    <property type="entry name" value="TRANS-1,2-DIHYDROBENZENE-1,2-DIOL DEHYDROGENASE"/>
    <property type="match status" value="1"/>
</dbReference>